<dbReference type="AlphaFoldDB" id="K5WYP4"/>
<reference evidence="2" key="1">
    <citation type="journal article" date="2012" name="Proc. Natl. Acad. Sci. U.S.A.">
        <title>Genome sequence of the button mushroom Agaricus bisporus reveals mechanisms governing adaptation to a humic-rich ecological niche.</title>
        <authorList>
            <person name="Morin E."/>
            <person name="Kohler A."/>
            <person name="Baker A.R."/>
            <person name="Foulongne-Oriol M."/>
            <person name="Lombard V."/>
            <person name="Nagy L.G."/>
            <person name="Ohm R.A."/>
            <person name="Patyshakuliyeva A."/>
            <person name="Brun A."/>
            <person name="Aerts A.L."/>
            <person name="Bailey A.M."/>
            <person name="Billette C."/>
            <person name="Coutinho P.M."/>
            <person name="Deakin G."/>
            <person name="Doddapaneni H."/>
            <person name="Floudas D."/>
            <person name="Grimwood J."/>
            <person name="Hilden K."/>
            <person name="Kuees U."/>
            <person name="LaButti K.M."/>
            <person name="Lapidus A."/>
            <person name="Lindquist E.A."/>
            <person name="Lucas S.M."/>
            <person name="Murat C."/>
            <person name="Riley R.W."/>
            <person name="Salamov A.A."/>
            <person name="Schmutz J."/>
            <person name="Subramanian V."/>
            <person name="Woesten H.A.B."/>
            <person name="Xu J."/>
            <person name="Eastwood D.C."/>
            <person name="Foster G.D."/>
            <person name="Sonnenberg A.S."/>
            <person name="Cullen D."/>
            <person name="de Vries R.P."/>
            <person name="Lundell T."/>
            <person name="Hibbett D.S."/>
            <person name="Henrissat B."/>
            <person name="Burton K.S."/>
            <person name="Kerrigan R.W."/>
            <person name="Challen M.P."/>
            <person name="Grigoriev I.V."/>
            <person name="Martin F."/>
        </authorList>
    </citation>
    <scope>NUCLEOTIDE SEQUENCE [LARGE SCALE GENOMIC DNA]</scope>
    <source>
        <strain evidence="2">JB137-S8 / ATCC MYA-4627 / FGSC 10392</strain>
    </source>
</reference>
<dbReference type="OrthoDB" id="6105938at2759"/>
<dbReference type="InParanoid" id="K5WYP4"/>
<feature type="non-terminal residue" evidence="1">
    <location>
        <position position="136"/>
    </location>
</feature>
<sequence>MEPLQAFFRYYSWFNYFWWQSASVQFNRLREEARRRGDYDNDTAWQGYRTALVRQFNSSYSADENDLAAWHNLLRHIGITDPPMTVAECKILIEGKFINLVDLVDARTDSNRVIRHFANEVELSVYTLSRGKVFPR</sequence>
<dbReference type="HOGENOM" id="CLU_053382_2_1_1"/>
<accession>K5WYP4</accession>
<keyword evidence="2" id="KW-1185">Reference proteome</keyword>
<proteinExistence type="predicted"/>
<dbReference type="KEGG" id="abp:AGABI1DRAFT87473"/>
<organism evidence="1 2">
    <name type="scientific">Agaricus bisporus var. burnettii (strain JB137-S8 / ATCC MYA-4627 / FGSC 10392)</name>
    <name type="common">White button mushroom</name>
    <dbReference type="NCBI Taxonomy" id="597362"/>
    <lineage>
        <taxon>Eukaryota</taxon>
        <taxon>Fungi</taxon>
        <taxon>Dikarya</taxon>
        <taxon>Basidiomycota</taxon>
        <taxon>Agaricomycotina</taxon>
        <taxon>Agaricomycetes</taxon>
        <taxon>Agaricomycetidae</taxon>
        <taxon>Agaricales</taxon>
        <taxon>Agaricineae</taxon>
        <taxon>Agaricaceae</taxon>
        <taxon>Agaricus</taxon>
    </lineage>
</organism>
<dbReference type="PANTHER" id="PTHR38846">
    <property type="entry name" value="C3H1-TYPE DOMAIN-CONTAINING PROTEIN"/>
    <property type="match status" value="1"/>
</dbReference>
<gene>
    <name evidence="1" type="ORF">AGABI1DRAFT_87473</name>
</gene>
<evidence type="ECO:0000313" key="2">
    <source>
        <dbReference type="Proteomes" id="UP000008493"/>
    </source>
</evidence>
<dbReference type="PANTHER" id="PTHR38846:SF1">
    <property type="entry name" value="C3H1-TYPE DOMAIN-CONTAINING PROTEIN"/>
    <property type="match status" value="1"/>
</dbReference>
<dbReference type="OMA" id="ENDLAAW"/>
<dbReference type="eggNOG" id="ENOG502S8YJ">
    <property type="taxonomic scope" value="Eukaryota"/>
</dbReference>
<evidence type="ECO:0000313" key="1">
    <source>
        <dbReference type="EMBL" id="EKM75958.1"/>
    </source>
</evidence>
<dbReference type="RefSeq" id="XP_007333342.1">
    <property type="nucleotide sequence ID" value="XM_007333280.1"/>
</dbReference>
<dbReference type="Proteomes" id="UP000008493">
    <property type="component" value="Unassembled WGS sequence"/>
</dbReference>
<protein>
    <submittedName>
        <fullName evidence="1">Uncharacterized protein</fullName>
    </submittedName>
</protein>
<dbReference type="EMBL" id="JH971406">
    <property type="protein sequence ID" value="EKM75958.1"/>
    <property type="molecule type" value="Genomic_DNA"/>
</dbReference>
<name>K5WYP4_AGABU</name>
<dbReference type="GeneID" id="18832224"/>